<dbReference type="GeneID" id="14552259"/>
<dbReference type="OMA" id="PSILWIT"/>
<keyword evidence="1" id="KW-0472">Membrane</keyword>
<organism evidence="2 5">
    <name type="scientific">Sulfolobus acidocaldarius</name>
    <dbReference type="NCBI Taxonomy" id="2285"/>
    <lineage>
        <taxon>Archaea</taxon>
        <taxon>Thermoproteota</taxon>
        <taxon>Thermoprotei</taxon>
        <taxon>Sulfolobales</taxon>
        <taxon>Sulfolobaceae</taxon>
        <taxon>Sulfolobus</taxon>
    </lineage>
</organism>
<sequence>MSRASYTEERPLTTLKEVVFSSTFVILGFLVAFFSYLPLFTVIVPLSAFLLFFKDWKMLKKIKELISKGVITYEPKYRTSKREANRSLAVIILIILGPMILSVFLPPLPWISVTMAFVMAWPLSNVLEFILQQLVERETGGKLRKFYKWVNYGDEVLMKEYGWKIEK</sequence>
<evidence type="ECO:0000313" key="4">
    <source>
        <dbReference type="Proteomes" id="UP000060043"/>
    </source>
</evidence>
<proteinExistence type="predicted"/>
<keyword evidence="1" id="KW-1133">Transmembrane helix</keyword>
<evidence type="ECO:0000256" key="1">
    <source>
        <dbReference type="SAM" id="Phobius"/>
    </source>
</evidence>
<dbReference type="RefSeq" id="WP_011278574.1">
    <property type="nucleotide sequence ID" value="NZ_BHWZ01000004.1"/>
</dbReference>
<feature type="transmembrane region" description="Helical" evidence="1">
    <location>
        <begin position="20"/>
        <end position="53"/>
    </location>
</feature>
<feature type="transmembrane region" description="Helical" evidence="1">
    <location>
        <begin position="87"/>
        <end position="105"/>
    </location>
</feature>
<dbReference type="EMBL" id="CP013695">
    <property type="protein sequence ID" value="ALU30803.1"/>
    <property type="molecule type" value="Genomic_DNA"/>
</dbReference>
<name>A0A0U3FQQ7_9CREN</name>
<reference evidence="4 5" key="1">
    <citation type="submission" date="2015-12" db="EMBL/GenBank/DDBJ databases">
        <title>A stable core within a dynamic pangenome in Sulfolobus acidocaldarius.</title>
        <authorList>
            <person name="Anderson R."/>
            <person name="Kouris A."/>
            <person name="Seward C."/>
            <person name="Campbell K."/>
            <person name="Whitaker R."/>
        </authorList>
    </citation>
    <scope>NUCLEOTIDE SEQUENCE [LARGE SCALE GENOMIC DNA]</scope>
    <source>
        <strain evidence="2 5">GG12-C01-09</strain>
        <strain evidence="3 4">NG05B_CO5_07</strain>
    </source>
</reference>
<dbReference type="AlphaFoldDB" id="A0A0U3FQQ7"/>
<dbReference type="DNASU" id="3474059"/>
<keyword evidence="1" id="KW-0812">Transmembrane</keyword>
<dbReference type="Proteomes" id="UP000065473">
    <property type="component" value="Chromosome"/>
</dbReference>
<evidence type="ECO:0000313" key="3">
    <source>
        <dbReference type="EMBL" id="ALU30803.1"/>
    </source>
</evidence>
<evidence type="ECO:0000313" key="2">
    <source>
        <dbReference type="EMBL" id="ALU30110.1"/>
    </source>
</evidence>
<evidence type="ECO:0000313" key="5">
    <source>
        <dbReference type="Proteomes" id="UP000065473"/>
    </source>
</evidence>
<gene>
    <name evidence="2" type="ORF">ATY89_09300</name>
    <name evidence="3" type="ORF">ATZ20_00710</name>
</gene>
<dbReference type="Proteomes" id="UP000060043">
    <property type="component" value="Chromosome"/>
</dbReference>
<accession>A0A0U3FQQ7</accession>
<protein>
    <submittedName>
        <fullName evidence="2">Uncharacterized protein</fullName>
    </submittedName>
</protein>
<dbReference type="EMBL" id="CP013694">
    <property type="protein sequence ID" value="ALU30110.1"/>
    <property type="molecule type" value="Genomic_DNA"/>
</dbReference>
<dbReference type="OrthoDB" id="34677at2157"/>